<dbReference type="GO" id="GO:0016020">
    <property type="term" value="C:membrane"/>
    <property type="evidence" value="ECO:0007669"/>
    <property type="project" value="UniProtKB-SubCell"/>
</dbReference>
<dbReference type="GO" id="GO:0007165">
    <property type="term" value="P:signal transduction"/>
    <property type="evidence" value="ECO:0007669"/>
    <property type="project" value="UniProtKB-KW"/>
</dbReference>
<evidence type="ECO:0000256" key="4">
    <source>
        <dbReference type="ARBA" id="ARBA00023136"/>
    </source>
</evidence>
<feature type="transmembrane region" description="Helical" evidence="8">
    <location>
        <begin position="274"/>
        <end position="293"/>
    </location>
</feature>
<dbReference type="InterPro" id="IPR004090">
    <property type="entry name" value="Chemotax_Me-accpt_rcpt"/>
</dbReference>
<protein>
    <submittedName>
        <fullName evidence="11">Methyl-accepting chemotaxis protein</fullName>
    </submittedName>
</protein>
<comment type="subcellular location">
    <subcellularLocation>
        <location evidence="1">Membrane</location>
        <topology evidence="1">Multi-pass membrane protein</topology>
    </subcellularLocation>
</comment>
<dbReference type="SMART" id="SM01358">
    <property type="entry name" value="HBM"/>
    <property type="match status" value="1"/>
</dbReference>
<keyword evidence="5 7" id="KW-0807">Transducer</keyword>
<reference evidence="11" key="1">
    <citation type="submission" date="2021-03" db="EMBL/GenBank/DDBJ databases">
        <title>Description of Psychrosphaera ytuae sp. nov. isolated from deep sea sediment of South China Sea.</title>
        <authorList>
            <person name="Zhang J."/>
            <person name="Xu X.-D."/>
        </authorList>
    </citation>
    <scope>NUCLEOTIDE SEQUENCE</scope>
    <source>
        <strain evidence="11">MTZ26</strain>
    </source>
</reference>
<comment type="similarity">
    <text evidence="6">Belongs to the methyl-accepting chemotaxis (MCP) protein family.</text>
</comment>
<evidence type="ECO:0000256" key="6">
    <source>
        <dbReference type="ARBA" id="ARBA00029447"/>
    </source>
</evidence>
<evidence type="ECO:0000313" key="12">
    <source>
        <dbReference type="Proteomes" id="UP000682739"/>
    </source>
</evidence>
<dbReference type="SMART" id="SM00283">
    <property type="entry name" value="MA"/>
    <property type="match status" value="1"/>
</dbReference>
<dbReference type="InterPro" id="IPR003660">
    <property type="entry name" value="HAMP_dom"/>
</dbReference>
<dbReference type="PROSITE" id="PS50111">
    <property type="entry name" value="CHEMOTAXIS_TRANSDUC_2"/>
    <property type="match status" value="1"/>
</dbReference>
<dbReference type="GO" id="GO:0006935">
    <property type="term" value="P:chemotaxis"/>
    <property type="evidence" value="ECO:0007669"/>
    <property type="project" value="InterPro"/>
</dbReference>
<keyword evidence="12" id="KW-1185">Reference proteome</keyword>
<keyword evidence="3 8" id="KW-1133">Transmembrane helix</keyword>
<evidence type="ECO:0000256" key="5">
    <source>
        <dbReference type="ARBA" id="ARBA00023224"/>
    </source>
</evidence>
<dbReference type="RefSeq" id="WP_208832492.1">
    <property type="nucleotide sequence ID" value="NZ_CP072110.1"/>
</dbReference>
<dbReference type="InterPro" id="IPR032255">
    <property type="entry name" value="HBM"/>
</dbReference>
<dbReference type="Pfam" id="PF00015">
    <property type="entry name" value="MCPsignal"/>
    <property type="match status" value="1"/>
</dbReference>
<evidence type="ECO:0000256" key="3">
    <source>
        <dbReference type="ARBA" id="ARBA00022989"/>
    </source>
</evidence>
<dbReference type="PANTHER" id="PTHR32089:SF119">
    <property type="entry name" value="METHYL-ACCEPTING CHEMOTAXIS PROTEIN CTPL"/>
    <property type="match status" value="1"/>
</dbReference>
<dbReference type="InterPro" id="IPR004089">
    <property type="entry name" value="MCPsignal_dom"/>
</dbReference>
<dbReference type="EMBL" id="CP072110">
    <property type="protein sequence ID" value="QTH64438.1"/>
    <property type="molecule type" value="Genomic_DNA"/>
</dbReference>
<sequence length="626" mass="68738">MKFSLGTNIKQKLIINAALVAAGMVFMLLLLIYSNSKNMSYTQALQLLETFNTGTYKLKSGAQAFLETKDLTDVENFNQLVEKETQQIAKFKKVLQEQSFPTKGLDSFQAALTRYNNSFNIVVELQKKIGLNPKDGLYGDLRGAVHNIETLLSEQNNYLLLTDMLQLRRAEKDFMLRFDLKYLDKFNDGVDTLSSNIRMSDIDPATQSTLQSYLSDYKKKFRTLVDAETEKGLDAQSGVRAELDKSVNDLKSAMATMSNQINDAIVSAQTKTQIAGFVLFAGLTIVVLASTYVTSTKVLTPIKEISSSISLVREENDLTTDLTFDGSDEVSAMGRQFNDLIKEFRELINKVISAVQALDSATNSLVNNSRHNQDSLDLQLKETESVAAAVTEMGATIKEIVSNTEDAAAKALSSNDNAEQGYTQVNLTIDSIKQLSDNLAIAVQDVTELAEESKNVGSVLDVIRGIAEQTNLLALNAAIEAARAGEHGRGFAVVADEVRTLAMRTQESTKEIENIISSLQGRIGSIVNVIDQCQEQGNNSTQRAAEAGDKLNSITADVKVIMDMNTQIATAIEQQSKAAEEVNQNVVAIRDVADNSFQRAKDNAKSSTQISDQAQILRSFIEKYKV</sequence>
<organism evidence="11 12">
    <name type="scientific">Psychrosphaera ytuae</name>
    <dbReference type="NCBI Taxonomy" id="2820710"/>
    <lineage>
        <taxon>Bacteria</taxon>
        <taxon>Pseudomonadati</taxon>
        <taxon>Pseudomonadota</taxon>
        <taxon>Gammaproteobacteria</taxon>
        <taxon>Alteromonadales</taxon>
        <taxon>Pseudoalteromonadaceae</taxon>
        <taxon>Psychrosphaera</taxon>
    </lineage>
</organism>
<dbReference type="Gene3D" id="1.10.287.950">
    <property type="entry name" value="Methyl-accepting chemotaxis protein"/>
    <property type="match status" value="1"/>
</dbReference>
<dbReference type="Pfam" id="PF00672">
    <property type="entry name" value="HAMP"/>
    <property type="match status" value="1"/>
</dbReference>
<dbReference type="PANTHER" id="PTHR32089">
    <property type="entry name" value="METHYL-ACCEPTING CHEMOTAXIS PROTEIN MCPB"/>
    <property type="match status" value="1"/>
</dbReference>
<gene>
    <name evidence="11" type="ORF">J1N51_02855</name>
</gene>
<feature type="domain" description="HAMP" evidence="10">
    <location>
        <begin position="296"/>
        <end position="349"/>
    </location>
</feature>
<proteinExistence type="inferred from homology"/>
<evidence type="ECO:0000256" key="7">
    <source>
        <dbReference type="PROSITE-ProRule" id="PRU00284"/>
    </source>
</evidence>
<evidence type="ECO:0000259" key="10">
    <source>
        <dbReference type="PROSITE" id="PS50885"/>
    </source>
</evidence>
<feature type="transmembrane region" description="Helical" evidence="8">
    <location>
        <begin position="13"/>
        <end position="33"/>
    </location>
</feature>
<dbReference type="GO" id="GO:0004888">
    <property type="term" value="F:transmembrane signaling receptor activity"/>
    <property type="evidence" value="ECO:0007669"/>
    <property type="project" value="InterPro"/>
</dbReference>
<keyword evidence="4 8" id="KW-0472">Membrane</keyword>
<dbReference type="Proteomes" id="UP000682739">
    <property type="component" value="Chromosome"/>
</dbReference>
<keyword evidence="2 8" id="KW-0812">Transmembrane</keyword>
<dbReference type="PROSITE" id="PS50885">
    <property type="entry name" value="HAMP"/>
    <property type="match status" value="1"/>
</dbReference>
<dbReference type="SUPFAM" id="SSF58104">
    <property type="entry name" value="Methyl-accepting chemotaxis protein (MCP) signaling domain"/>
    <property type="match status" value="1"/>
</dbReference>
<name>A0A975HIR4_9GAMM</name>
<dbReference type="AlphaFoldDB" id="A0A975HIR4"/>
<dbReference type="SMART" id="SM00304">
    <property type="entry name" value="HAMP"/>
    <property type="match status" value="1"/>
</dbReference>
<evidence type="ECO:0000259" key="9">
    <source>
        <dbReference type="PROSITE" id="PS50111"/>
    </source>
</evidence>
<evidence type="ECO:0000256" key="1">
    <source>
        <dbReference type="ARBA" id="ARBA00004141"/>
    </source>
</evidence>
<dbReference type="KEGG" id="psym:J1N51_02855"/>
<feature type="domain" description="Methyl-accepting transducer" evidence="9">
    <location>
        <begin position="354"/>
        <end position="590"/>
    </location>
</feature>
<evidence type="ECO:0000256" key="2">
    <source>
        <dbReference type="ARBA" id="ARBA00022692"/>
    </source>
</evidence>
<dbReference type="PRINTS" id="PR00260">
    <property type="entry name" value="CHEMTRNSDUCR"/>
</dbReference>
<dbReference type="CDD" id="cd11386">
    <property type="entry name" value="MCP_signal"/>
    <property type="match status" value="1"/>
</dbReference>
<dbReference type="FunFam" id="1.10.287.950:FF:000001">
    <property type="entry name" value="Methyl-accepting chemotaxis sensory transducer"/>
    <property type="match status" value="1"/>
</dbReference>
<evidence type="ECO:0000313" key="11">
    <source>
        <dbReference type="EMBL" id="QTH64438.1"/>
    </source>
</evidence>
<accession>A0A975HIR4</accession>
<evidence type="ECO:0000256" key="8">
    <source>
        <dbReference type="SAM" id="Phobius"/>
    </source>
</evidence>